<feature type="chain" id="PRO_5020789166" evidence="1">
    <location>
        <begin position="22"/>
        <end position="170"/>
    </location>
</feature>
<comment type="caution">
    <text evidence="2">The sequence shown here is derived from an EMBL/GenBank/DDBJ whole genome shotgun (WGS) entry which is preliminary data.</text>
</comment>
<dbReference type="EMBL" id="SDHW01000001">
    <property type="protein sequence ID" value="RXK62759.1"/>
    <property type="molecule type" value="Genomic_DNA"/>
</dbReference>
<gene>
    <name evidence="2" type="ORF">ESA94_07110</name>
</gene>
<organism evidence="2 3">
    <name type="scientific">Lacibacter luteus</name>
    <dbReference type="NCBI Taxonomy" id="2508719"/>
    <lineage>
        <taxon>Bacteria</taxon>
        <taxon>Pseudomonadati</taxon>
        <taxon>Bacteroidota</taxon>
        <taxon>Chitinophagia</taxon>
        <taxon>Chitinophagales</taxon>
        <taxon>Chitinophagaceae</taxon>
        <taxon>Lacibacter</taxon>
    </lineage>
</organism>
<evidence type="ECO:0000256" key="1">
    <source>
        <dbReference type="SAM" id="SignalP"/>
    </source>
</evidence>
<reference evidence="2 3" key="1">
    <citation type="submission" date="2019-01" db="EMBL/GenBank/DDBJ databases">
        <title>Lacibacter sp. strain TTM-7.</title>
        <authorList>
            <person name="Chen W.-M."/>
        </authorList>
    </citation>
    <scope>NUCLEOTIDE SEQUENCE [LARGE SCALE GENOMIC DNA]</scope>
    <source>
        <strain evidence="2 3">TTM-7</strain>
    </source>
</reference>
<keyword evidence="1" id="KW-0732">Signal</keyword>
<evidence type="ECO:0000313" key="3">
    <source>
        <dbReference type="Proteomes" id="UP000290204"/>
    </source>
</evidence>
<dbReference type="RefSeq" id="WP_129130129.1">
    <property type="nucleotide sequence ID" value="NZ_SDHW01000001.1"/>
</dbReference>
<protein>
    <submittedName>
        <fullName evidence="2">Uncharacterized protein</fullName>
    </submittedName>
</protein>
<dbReference type="Proteomes" id="UP000290204">
    <property type="component" value="Unassembled WGS sequence"/>
</dbReference>
<sequence length="170" mass="18426">MLKIMFLFCCFCSFGFAQKSAAQKSKVNSFIGGNLIIAYPQDEFKNGYKIGTGVDASLGFGSKHVYAIGTVGYLSYKPQSGNVYGKISVIPVKAGVRIYPGNFFFLSGNAGVGFLKDEVNTNRSSRFMYDAGLGFHFILGQVSLHYDAWQRKNTTGASGAIQLKLGLALN</sequence>
<feature type="signal peptide" evidence="1">
    <location>
        <begin position="1"/>
        <end position="21"/>
    </location>
</feature>
<name>A0A4Q1CQ13_9BACT</name>
<proteinExistence type="predicted"/>
<dbReference type="AlphaFoldDB" id="A0A4Q1CQ13"/>
<dbReference type="OrthoDB" id="657299at2"/>
<keyword evidence="3" id="KW-1185">Reference proteome</keyword>
<accession>A0A4Q1CQ13</accession>
<evidence type="ECO:0000313" key="2">
    <source>
        <dbReference type="EMBL" id="RXK62759.1"/>
    </source>
</evidence>